<dbReference type="AlphaFoldDB" id="A0A518IQW8"/>
<organism evidence="1 2">
    <name type="scientific">Rosistilla oblonga</name>
    <dbReference type="NCBI Taxonomy" id="2527990"/>
    <lineage>
        <taxon>Bacteria</taxon>
        <taxon>Pseudomonadati</taxon>
        <taxon>Planctomycetota</taxon>
        <taxon>Planctomycetia</taxon>
        <taxon>Pirellulales</taxon>
        <taxon>Pirellulaceae</taxon>
        <taxon>Rosistilla</taxon>
    </lineage>
</organism>
<evidence type="ECO:0000313" key="1">
    <source>
        <dbReference type="EMBL" id="QDV55481.1"/>
    </source>
</evidence>
<dbReference type="RefSeq" id="WP_145283316.1">
    <property type="nucleotide sequence ID" value="NZ_CP036318.1"/>
</dbReference>
<dbReference type="EMBL" id="CP036318">
    <property type="protein sequence ID" value="QDV55481.1"/>
    <property type="molecule type" value="Genomic_DNA"/>
</dbReference>
<protein>
    <submittedName>
        <fullName evidence="1">Uncharacterized protein</fullName>
    </submittedName>
</protein>
<dbReference type="Proteomes" id="UP000316770">
    <property type="component" value="Chromosome"/>
</dbReference>
<sequence length="89" mass="10202">MRATQEQTPAQAFEHHLDQETAFEAVSFADRGLQVKEIAQLLARSEPVVREALEGQQRPLWIPTPDEIVTRAAEIRAGWSEDEKHARRR</sequence>
<gene>
    <name evidence="1" type="ORF">Mal33_14560</name>
</gene>
<reference evidence="1 2" key="1">
    <citation type="submission" date="2019-02" db="EMBL/GenBank/DDBJ databases">
        <title>Deep-cultivation of Planctomycetes and their phenomic and genomic characterization uncovers novel biology.</title>
        <authorList>
            <person name="Wiegand S."/>
            <person name="Jogler M."/>
            <person name="Boedeker C."/>
            <person name="Pinto D."/>
            <person name="Vollmers J."/>
            <person name="Rivas-Marin E."/>
            <person name="Kohn T."/>
            <person name="Peeters S.H."/>
            <person name="Heuer A."/>
            <person name="Rast P."/>
            <person name="Oberbeckmann S."/>
            <person name="Bunk B."/>
            <person name="Jeske O."/>
            <person name="Meyerdierks A."/>
            <person name="Storesund J.E."/>
            <person name="Kallscheuer N."/>
            <person name="Luecker S."/>
            <person name="Lage O.M."/>
            <person name="Pohl T."/>
            <person name="Merkel B.J."/>
            <person name="Hornburger P."/>
            <person name="Mueller R.-W."/>
            <person name="Bruemmer F."/>
            <person name="Labrenz M."/>
            <person name="Spormann A.M."/>
            <person name="Op den Camp H."/>
            <person name="Overmann J."/>
            <person name="Amann R."/>
            <person name="Jetten M.S.M."/>
            <person name="Mascher T."/>
            <person name="Medema M.H."/>
            <person name="Devos D.P."/>
            <person name="Kaster A.-K."/>
            <person name="Ovreas L."/>
            <person name="Rohde M."/>
            <person name="Galperin M.Y."/>
            <person name="Jogler C."/>
        </authorList>
    </citation>
    <scope>NUCLEOTIDE SEQUENCE [LARGE SCALE GENOMIC DNA]</scope>
    <source>
        <strain evidence="1 2">Mal33</strain>
    </source>
</reference>
<accession>A0A518IQW8</accession>
<proteinExistence type="predicted"/>
<name>A0A518IQW8_9BACT</name>
<keyword evidence="2" id="KW-1185">Reference proteome</keyword>
<evidence type="ECO:0000313" key="2">
    <source>
        <dbReference type="Proteomes" id="UP000316770"/>
    </source>
</evidence>